<dbReference type="OrthoDB" id="9106388at2"/>
<dbReference type="Proteomes" id="UP000295727">
    <property type="component" value="Chromosome 3"/>
</dbReference>
<proteinExistence type="predicted"/>
<sequence length="111" mass="12224">MNTAQLIALRDGIPDNARLLRAGTTSSHAQRAELDVCLTGLAAEVPRTHLRTLLHSPLGVYVTHTEVLRDRVRVRFDIAPEDLAFTLHTLLATLPEAVIGSVQYHECEEAC</sequence>
<accession>A0A4P7D1K1</accession>
<evidence type="ECO:0008006" key="3">
    <source>
        <dbReference type="Google" id="ProtNLM"/>
    </source>
</evidence>
<evidence type="ECO:0000313" key="1">
    <source>
        <dbReference type="EMBL" id="QBR01738.1"/>
    </source>
</evidence>
<dbReference type="EMBL" id="CP038150">
    <property type="protein sequence ID" value="QBR01738.1"/>
    <property type="molecule type" value="Genomic_DNA"/>
</dbReference>
<dbReference type="KEGG" id="ppai:E1956_31775"/>
<name>A0A4P7D1K1_9BURK</name>
<reference evidence="1 2" key="1">
    <citation type="submission" date="2019-03" db="EMBL/GenBank/DDBJ databases">
        <title>Paraburkholderia sp. 7MH5, isolated from subtropical forest soil.</title>
        <authorList>
            <person name="Gao Z.-H."/>
            <person name="Qiu L.-H."/>
        </authorList>
    </citation>
    <scope>NUCLEOTIDE SEQUENCE [LARGE SCALE GENOMIC DNA]</scope>
    <source>
        <strain evidence="1 2">7MH5</strain>
    </source>
</reference>
<evidence type="ECO:0000313" key="2">
    <source>
        <dbReference type="Proteomes" id="UP000295727"/>
    </source>
</evidence>
<dbReference type="AlphaFoldDB" id="A0A4P7D1K1"/>
<organism evidence="1 2">
    <name type="scientific">Paraburkholderia pallida</name>
    <dbReference type="NCBI Taxonomy" id="2547399"/>
    <lineage>
        <taxon>Bacteria</taxon>
        <taxon>Pseudomonadati</taxon>
        <taxon>Pseudomonadota</taxon>
        <taxon>Betaproteobacteria</taxon>
        <taxon>Burkholderiales</taxon>
        <taxon>Burkholderiaceae</taxon>
        <taxon>Paraburkholderia</taxon>
    </lineage>
</organism>
<dbReference type="RefSeq" id="WP_134756695.1">
    <property type="nucleotide sequence ID" value="NZ_CP038150.1"/>
</dbReference>
<gene>
    <name evidence="1" type="ORF">E1956_31775</name>
</gene>
<keyword evidence="2" id="KW-1185">Reference proteome</keyword>
<protein>
    <recommendedName>
        <fullName evidence="3">Cation transporter</fullName>
    </recommendedName>
</protein>